<sequence>MKPGAFQKHITNHLYEIRAFQPGRCDMGWQSYPLKKLNYRPAFSERLLLLIVAFMLMFYFILVVVVSVMVDLIPANLITFITIVAVLLWSLYLTG</sequence>
<dbReference type="Proteomes" id="UP000027153">
    <property type="component" value="Unassembled WGS sequence"/>
</dbReference>
<feature type="transmembrane region" description="Helical" evidence="1">
    <location>
        <begin position="47"/>
        <end position="69"/>
    </location>
</feature>
<gene>
    <name evidence="2" type="ORF">ANME2D_03448</name>
</gene>
<keyword evidence="1" id="KW-0812">Transmembrane</keyword>
<evidence type="ECO:0000313" key="3">
    <source>
        <dbReference type="Proteomes" id="UP000027153"/>
    </source>
</evidence>
<accession>A0A062UYR9</accession>
<reference evidence="2 3" key="1">
    <citation type="journal article" date="2013" name="Nature">
        <title>Anaerobic oxidation of methane coupled to nitrate reduction in a novel archaeal lineage.</title>
        <authorList>
            <person name="Haroon M.F."/>
            <person name="Hu S."/>
            <person name="Shi Y."/>
            <person name="Imelfort M."/>
            <person name="Keller J."/>
            <person name="Hugenholtz P."/>
            <person name="Yuan Z."/>
            <person name="Tyson G.W."/>
        </authorList>
    </citation>
    <scope>NUCLEOTIDE SEQUENCE [LARGE SCALE GENOMIC DNA]</scope>
    <source>
        <strain evidence="2 3">ANME-2d</strain>
    </source>
</reference>
<feature type="transmembrane region" description="Helical" evidence="1">
    <location>
        <begin position="75"/>
        <end position="94"/>
    </location>
</feature>
<dbReference type="AlphaFoldDB" id="A0A062UYR9"/>
<keyword evidence="1" id="KW-1133">Transmembrane helix</keyword>
<keyword evidence="1" id="KW-0472">Membrane</keyword>
<evidence type="ECO:0000313" key="2">
    <source>
        <dbReference type="EMBL" id="KCZ70332.1"/>
    </source>
</evidence>
<dbReference type="EMBL" id="JMIY01000009">
    <property type="protein sequence ID" value="KCZ70332.1"/>
    <property type="molecule type" value="Genomic_DNA"/>
</dbReference>
<evidence type="ECO:0000256" key="1">
    <source>
        <dbReference type="SAM" id="Phobius"/>
    </source>
</evidence>
<keyword evidence="3" id="KW-1185">Reference proteome</keyword>
<name>A0A062UYR9_9EURY</name>
<protein>
    <submittedName>
        <fullName evidence="2">Uncharacterized protein</fullName>
    </submittedName>
</protein>
<proteinExistence type="predicted"/>
<comment type="caution">
    <text evidence="2">The sequence shown here is derived from an EMBL/GenBank/DDBJ whole genome shotgun (WGS) entry which is preliminary data.</text>
</comment>
<organism evidence="2 3">
    <name type="scientific">Candidatus Methanoperedens nitratireducens</name>
    <dbReference type="NCBI Taxonomy" id="1392998"/>
    <lineage>
        <taxon>Archaea</taxon>
        <taxon>Methanobacteriati</taxon>
        <taxon>Methanobacteriota</taxon>
        <taxon>Stenosarchaea group</taxon>
        <taxon>Methanomicrobia</taxon>
        <taxon>Methanosarcinales</taxon>
        <taxon>ANME-2 cluster</taxon>
        <taxon>Candidatus Methanoperedentaceae</taxon>
        <taxon>Candidatus Methanoperedens</taxon>
    </lineage>
</organism>